<evidence type="ECO:0000313" key="2">
    <source>
        <dbReference type="EMBL" id="QRR04181.1"/>
    </source>
</evidence>
<gene>
    <name evidence="2" type="ORF">HWI92_13595</name>
</gene>
<dbReference type="EMBL" id="CP056775">
    <property type="protein sequence ID" value="QRR04181.1"/>
    <property type="molecule type" value="Genomic_DNA"/>
</dbReference>
<keyword evidence="1" id="KW-0812">Transmembrane</keyword>
<protein>
    <submittedName>
        <fullName evidence="2">Helix-hairpin-helix domain-containing protein</fullName>
    </submittedName>
</protein>
<sequence>MWKNTLHVLQDFFGLSRKEARGAMVLMILCFLILWSPFVFRRWVLPAFPVQPSAAEFRMLDSIARALATRSTVPGSKSGAYVAGDLAPPRKLFAFDPNKASPEQLTALGIPPFLVKRMDRFRQKGGHFYRKEQLLKIYDFPPDLYKRLESYITLSPVQKTDAPASPFHKTSETGRRATWQERKVPAAFDINTADTTRLTRLKGIGSKLSARIVKFRDALGGFHSVAQFREIYGLDSAVVQELVRFGKIETPVKLLNINTATVEQLAAHPYLRNRRLAGIIVSYRTQHGPFQHAADLAKVKVLDQETLRKMEPYLTF</sequence>
<accession>A0ABX7IDI7</accession>
<dbReference type="SUPFAM" id="SSF47781">
    <property type="entry name" value="RuvA domain 2-like"/>
    <property type="match status" value="3"/>
</dbReference>
<dbReference type="Gene3D" id="1.10.150.280">
    <property type="entry name" value="AF1531-like domain"/>
    <property type="match status" value="2"/>
</dbReference>
<dbReference type="InterPro" id="IPR010994">
    <property type="entry name" value="RuvA_2-like"/>
</dbReference>
<dbReference type="PANTHER" id="PTHR21180:SF32">
    <property type="entry name" value="ENDONUCLEASE_EXONUCLEASE_PHOSPHATASE FAMILY DOMAIN-CONTAINING PROTEIN 1"/>
    <property type="match status" value="1"/>
</dbReference>
<proteinExistence type="predicted"/>
<keyword evidence="1" id="KW-1133">Transmembrane helix</keyword>
<feature type="transmembrane region" description="Helical" evidence="1">
    <location>
        <begin position="20"/>
        <end position="40"/>
    </location>
</feature>
<name>A0ABX7IDI7_9BACT</name>
<dbReference type="PANTHER" id="PTHR21180">
    <property type="entry name" value="ENDONUCLEASE/EXONUCLEASE/PHOSPHATASE FAMILY DOMAIN-CONTAINING PROTEIN 1"/>
    <property type="match status" value="1"/>
</dbReference>
<evidence type="ECO:0000313" key="3">
    <source>
        <dbReference type="Proteomes" id="UP000612680"/>
    </source>
</evidence>
<organism evidence="2 3">
    <name type="scientific">Dyadobacter sandarakinus</name>
    <dbReference type="NCBI Taxonomy" id="2747268"/>
    <lineage>
        <taxon>Bacteria</taxon>
        <taxon>Pseudomonadati</taxon>
        <taxon>Bacteroidota</taxon>
        <taxon>Cytophagia</taxon>
        <taxon>Cytophagales</taxon>
        <taxon>Spirosomataceae</taxon>
        <taxon>Dyadobacter</taxon>
    </lineage>
</organism>
<dbReference type="InterPro" id="IPR051675">
    <property type="entry name" value="Endo/Exo/Phosphatase_dom_1"/>
</dbReference>
<keyword evidence="3" id="KW-1185">Reference proteome</keyword>
<dbReference type="Pfam" id="PF12836">
    <property type="entry name" value="HHH_3"/>
    <property type="match status" value="3"/>
</dbReference>
<reference evidence="2 3" key="1">
    <citation type="submission" date="2020-06" db="EMBL/GenBank/DDBJ databases">
        <title>Dyadobacter sandarakinus sp. nov., isolated from the soil of the Arctic Yellow River Station.</title>
        <authorList>
            <person name="Zhang Y."/>
            <person name="Peng F."/>
        </authorList>
    </citation>
    <scope>NUCLEOTIDE SEQUENCE [LARGE SCALE GENOMIC DNA]</scope>
    <source>
        <strain evidence="2 3">Q3-56</strain>
    </source>
</reference>
<keyword evidence="1" id="KW-0472">Membrane</keyword>
<dbReference type="Proteomes" id="UP000612680">
    <property type="component" value="Chromosome"/>
</dbReference>
<evidence type="ECO:0000256" key="1">
    <source>
        <dbReference type="SAM" id="Phobius"/>
    </source>
</evidence>